<proteinExistence type="predicted"/>
<dbReference type="Proteomes" id="UP001163739">
    <property type="component" value="Chromosome"/>
</dbReference>
<protein>
    <submittedName>
        <fullName evidence="1">Uncharacterized protein</fullName>
    </submittedName>
</protein>
<sequence>MEVEKSIEKLNELLVEHGFSVKKPLPLVAFGAFKEFCSLPVECMEDDVLLQFGVFDFTGESLFYLDFVRQFCIEENGEYSHMEQLHVEFTCKPAVMLANLEASLWAEEYPSLEKYFEHVQALDVFKKVEQAESWNVEIYQEQV</sequence>
<dbReference type="EMBL" id="CP100390">
    <property type="protein sequence ID" value="UZE97211.1"/>
    <property type="molecule type" value="Genomic_DNA"/>
</dbReference>
<organism evidence="1 2">
    <name type="scientific">Alkalimarinus alittae</name>
    <dbReference type="NCBI Taxonomy" id="2961619"/>
    <lineage>
        <taxon>Bacteria</taxon>
        <taxon>Pseudomonadati</taxon>
        <taxon>Pseudomonadota</taxon>
        <taxon>Gammaproteobacteria</taxon>
        <taxon>Alteromonadales</taxon>
        <taxon>Alteromonadaceae</taxon>
        <taxon>Alkalimarinus</taxon>
    </lineage>
</organism>
<evidence type="ECO:0000313" key="1">
    <source>
        <dbReference type="EMBL" id="UZE97211.1"/>
    </source>
</evidence>
<evidence type="ECO:0000313" key="2">
    <source>
        <dbReference type="Proteomes" id="UP001163739"/>
    </source>
</evidence>
<keyword evidence="2" id="KW-1185">Reference proteome</keyword>
<accession>A0ABY6N512</accession>
<dbReference type="RefSeq" id="WP_265048690.1">
    <property type="nucleotide sequence ID" value="NZ_CP100390.1"/>
</dbReference>
<gene>
    <name evidence="1" type="ORF">NKI27_05535</name>
</gene>
<reference evidence="1" key="1">
    <citation type="submission" date="2022-06" db="EMBL/GenBank/DDBJ databases">
        <title>Alkalimarinus sp. nov., isolated from gut of a Alitta virens.</title>
        <authorList>
            <person name="Yang A.I."/>
            <person name="Shin N.-R."/>
        </authorList>
    </citation>
    <scope>NUCLEOTIDE SEQUENCE</scope>
    <source>
        <strain evidence="1">A2M4</strain>
    </source>
</reference>
<name>A0ABY6N512_9ALTE</name>